<organism evidence="2">
    <name type="scientific">Hexamita inflata</name>
    <dbReference type="NCBI Taxonomy" id="28002"/>
    <lineage>
        <taxon>Eukaryota</taxon>
        <taxon>Metamonada</taxon>
        <taxon>Diplomonadida</taxon>
        <taxon>Hexamitidae</taxon>
        <taxon>Hexamitinae</taxon>
        <taxon>Hexamita</taxon>
    </lineage>
</organism>
<evidence type="ECO:0000259" key="1">
    <source>
        <dbReference type="PROSITE" id="PS50090"/>
    </source>
</evidence>
<name>A0AA86THT1_9EUKA</name>
<keyword evidence="2" id="KW-0238">DNA-binding</keyword>
<reference evidence="2" key="1">
    <citation type="submission" date="2023-06" db="EMBL/GenBank/DDBJ databases">
        <authorList>
            <person name="Kurt Z."/>
        </authorList>
    </citation>
    <scope>NUCLEOTIDE SEQUENCE</scope>
</reference>
<feature type="domain" description="Myb-like" evidence="1">
    <location>
        <begin position="6"/>
        <end position="62"/>
    </location>
</feature>
<dbReference type="Proteomes" id="UP001642409">
    <property type="component" value="Unassembled WGS sequence"/>
</dbReference>
<dbReference type="Gene3D" id="1.10.10.60">
    <property type="entry name" value="Homeodomain-like"/>
    <property type="match status" value="1"/>
</dbReference>
<comment type="caution">
    <text evidence="2">The sequence shown here is derived from an EMBL/GenBank/DDBJ whole genome shotgun (WGS) entry which is preliminary data.</text>
</comment>
<dbReference type="EMBL" id="CAXDID020000215">
    <property type="protein sequence ID" value="CAL6057567.1"/>
    <property type="molecule type" value="Genomic_DNA"/>
</dbReference>
<sequence>MQNFDQQDKVYQPWSESEINRLIDAVDASYNYKTNKIEWQNVLQIFPDRTLSQCKSFYCNQVKPYVFKPGNQLSKENIKFTLMCYYYYITDKMPGDHETYDLRVQRILAEQCWNDITTTFNQAKNYVQTPYQQECTIKTMRGTRYMLNYHLEHKQEIENQLKKNQSIIRMGFVITIDNWQRFLRKLELHKFQEILKNIEGTLKTMNI</sequence>
<gene>
    <name evidence="3" type="ORF">HINF_LOCUS47567</name>
    <name evidence="2" type="ORF">HINF_LOCUS5281</name>
</gene>
<protein>
    <submittedName>
        <fullName evidence="2">Myb-like DNA-binding domain-containing protein</fullName>
    </submittedName>
    <submittedName>
        <fullName evidence="3">Myb-like_DNA-binding domain-containing protein</fullName>
    </submittedName>
</protein>
<dbReference type="Pfam" id="PF00249">
    <property type="entry name" value="Myb_DNA-binding"/>
    <property type="match status" value="1"/>
</dbReference>
<dbReference type="SMART" id="SM00717">
    <property type="entry name" value="SANT"/>
    <property type="match status" value="1"/>
</dbReference>
<dbReference type="GO" id="GO:0003677">
    <property type="term" value="F:DNA binding"/>
    <property type="evidence" value="ECO:0007669"/>
    <property type="project" value="UniProtKB-KW"/>
</dbReference>
<evidence type="ECO:0000313" key="3">
    <source>
        <dbReference type="EMBL" id="CAL6057567.1"/>
    </source>
</evidence>
<reference evidence="3 4" key="2">
    <citation type="submission" date="2024-07" db="EMBL/GenBank/DDBJ databases">
        <authorList>
            <person name="Akdeniz Z."/>
        </authorList>
    </citation>
    <scope>NUCLEOTIDE SEQUENCE [LARGE SCALE GENOMIC DNA]</scope>
</reference>
<dbReference type="InterPro" id="IPR001005">
    <property type="entry name" value="SANT/Myb"/>
</dbReference>
<dbReference type="EMBL" id="CATOUU010000137">
    <property type="protein sequence ID" value="CAI9917636.1"/>
    <property type="molecule type" value="Genomic_DNA"/>
</dbReference>
<dbReference type="InterPro" id="IPR009057">
    <property type="entry name" value="Homeodomain-like_sf"/>
</dbReference>
<evidence type="ECO:0000313" key="2">
    <source>
        <dbReference type="EMBL" id="CAI9917636.1"/>
    </source>
</evidence>
<dbReference type="SUPFAM" id="SSF46689">
    <property type="entry name" value="Homeodomain-like"/>
    <property type="match status" value="1"/>
</dbReference>
<keyword evidence="4" id="KW-1185">Reference proteome</keyword>
<dbReference type="PROSITE" id="PS50090">
    <property type="entry name" value="MYB_LIKE"/>
    <property type="match status" value="1"/>
</dbReference>
<dbReference type="AlphaFoldDB" id="A0AA86THT1"/>
<accession>A0AA86THT1</accession>
<evidence type="ECO:0000313" key="4">
    <source>
        <dbReference type="Proteomes" id="UP001642409"/>
    </source>
</evidence>
<proteinExistence type="predicted"/>
<dbReference type="CDD" id="cd00167">
    <property type="entry name" value="SANT"/>
    <property type="match status" value="1"/>
</dbReference>